<feature type="disulfide bond" evidence="10">
    <location>
        <begin position="46"/>
        <end position="55"/>
    </location>
</feature>
<dbReference type="InterPro" id="IPR018247">
    <property type="entry name" value="EF_Hand_1_Ca_BS"/>
</dbReference>
<evidence type="ECO:0000256" key="9">
    <source>
        <dbReference type="ARBA" id="ARBA00023295"/>
    </source>
</evidence>
<dbReference type="AlphaFoldDB" id="A0A443SQV2"/>
<accession>A0A443SQV2</accession>
<dbReference type="PANTHER" id="PTHR11195:SF13">
    <property type="entry name" value="INVERTEBRATE-TYPE LYSOZYME 2-RELATED"/>
    <property type="match status" value="1"/>
</dbReference>
<keyword evidence="11" id="KW-0732">Signal</keyword>
<dbReference type="SUPFAM" id="SSF47473">
    <property type="entry name" value="EF-hand"/>
    <property type="match status" value="1"/>
</dbReference>
<gene>
    <name evidence="12" type="ORF">B4U80_05965</name>
</gene>
<dbReference type="InterPro" id="IPR008597">
    <property type="entry name" value="Invert_lysozyme"/>
</dbReference>
<feature type="chain" id="PRO_5019003377" description="lysozyme" evidence="11">
    <location>
        <begin position="23"/>
        <end position="291"/>
    </location>
</feature>
<dbReference type="EMBL" id="NCKV01000742">
    <property type="protein sequence ID" value="RWS29845.1"/>
    <property type="molecule type" value="Genomic_DNA"/>
</dbReference>
<evidence type="ECO:0000313" key="13">
    <source>
        <dbReference type="Proteomes" id="UP000288716"/>
    </source>
</evidence>
<dbReference type="OrthoDB" id="6337871at2759"/>
<evidence type="ECO:0000256" key="3">
    <source>
        <dbReference type="ARBA" id="ARBA00022529"/>
    </source>
</evidence>
<keyword evidence="7" id="KW-0044">Antibiotic</keyword>
<keyword evidence="3" id="KW-0929">Antimicrobial</keyword>
<feature type="disulfide bond" evidence="10">
    <location>
        <begin position="29"/>
        <end position="108"/>
    </location>
</feature>
<keyword evidence="5" id="KW-0378">Hydrolase</keyword>
<proteinExistence type="predicted"/>
<dbReference type="GO" id="GO:0031640">
    <property type="term" value="P:killing of cells of another organism"/>
    <property type="evidence" value="ECO:0007669"/>
    <property type="project" value="UniProtKB-KW"/>
</dbReference>
<evidence type="ECO:0000256" key="1">
    <source>
        <dbReference type="ARBA" id="ARBA00000632"/>
    </source>
</evidence>
<dbReference type="GO" id="GO:0003796">
    <property type="term" value="F:lysozyme activity"/>
    <property type="evidence" value="ECO:0007669"/>
    <property type="project" value="UniProtKB-EC"/>
</dbReference>
<comment type="catalytic activity">
    <reaction evidence="1">
        <text>Hydrolysis of (1-&gt;4)-beta-linkages between N-acetylmuramic acid and N-acetyl-D-glucosamine residues in a peptidoglycan and between N-acetyl-D-glucosamine residues in chitodextrins.</text>
        <dbReference type="EC" id="3.2.1.17"/>
    </reaction>
</comment>
<evidence type="ECO:0000256" key="5">
    <source>
        <dbReference type="ARBA" id="ARBA00022801"/>
    </source>
</evidence>
<dbReference type="Proteomes" id="UP000288716">
    <property type="component" value="Unassembled WGS sequence"/>
</dbReference>
<evidence type="ECO:0000256" key="10">
    <source>
        <dbReference type="PIRSR" id="PIRSR608597-3"/>
    </source>
</evidence>
<keyword evidence="4" id="KW-0081">Bacteriolytic enzyme</keyword>
<keyword evidence="9" id="KW-0326">Glycosidase</keyword>
<evidence type="ECO:0000256" key="2">
    <source>
        <dbReference type="ARBA" id="ARBA00012732"/>
    </source>
</evidence>
<evidence type="ECO:0000256" key="7">
    <source>
        <dbReference type="ARBA" id="ARBA00023022"/>
    </source>
</evidence>
<sequence>MNCVHWSLLITLCLCFFVNVFSVKISEQCLNCICEASSGCAPSLRCFQVRNKTYCGPYQISYDFWVDAGRPSHSFETCAISKSCSEAAIRAYINKYASDCNNDGVIDCVDFAIIHKIGPQCVNNDWLLVTDYWNAFTETVCYSHKYELLSKFSPKYLTAKNRSNVVSTECMKCLCEASSFCNVNTHCIKGYCGPYLISQNYWIDAGKVGKDFVRCSTNKTCAEELVQNYMRKYYKDCNNDGVVDCDDFAAIHKMGPDCLTSSIYATDYWKHFEYCSIMGTDARRKQQLLTS</sequence>
<dbReference type="EC" id="3.2.1.17" evidence="2"/>
<keyword evidence="6" id="KW-0106">Calcium</keyword>
<dbReference type="CDD" id="cd16890">
    <property type="entry name" value="lyz_i"/>
    <property type="match status" value="2"/>
</dbReference>
<dbReference type="VEuPathDB" id="VectorBase:LDEU002194"/>
<comment type="caution">
    <text evidence="12">The sequence shown here is derived from an EMBL/GenBank/DDBJ whole genome shotgun (WGS) entry which is preliminary data.</text>
</comment>
<dbReference type="STRING" id="299467.A0A443SQV2"/>
<dbReference type="GO" id="GO:0042742">
    <property type="term" value="P:defense response to bacterium"/>
    <property type="evidence" value="ECO:0007669"/>
    <property type="project" value="UniProtKB-KW"/>
</dbReference>
<feature type="signal peptide" evidence="11">
    <location>
        <begin position="1"/>
        <end position="22"/>
    </location>
</feature>
<dbReference type="InterPro" id="IPR011992">
    <property type="entry name" value="EF-hand-dom_pair"/>
</dbReference>
<feature type="disulfide bond" evidence="10">
    <location>
        <begin position="78"/>
        <end position="84"/>
    </location>
</feature>
<feature type="disulfide bond" evidence="10">
    <location>
        <begin position="34"/>
        <end position="40"/>
    </location>
</feature>
<protein>
    <recommendedName>
        <fullName evidence="2">lysozyme</fullName>
        <ecNumber evidence="2">3.2.1.17</ecNumber>
    </recommendedName>
</protein>
<evidence type="ECO:0000256" key="4">
    <source>
        <dbReference type="ARBA" id="ARBA00022638"/>
    </source>
</evidence>
<evidence type="ECO:0000256" key="8">
    <source>
        <dbReference type="ARBA" id="ARBA00023157"/>
    </source>
</evidence>
<evidence type="ECO:0000313" key="12">
    <source>
        <dbReference type="EMBL" id="RWS29845.1"/>
    </source>
</evidence>
<keyword evidence="13" id="KW-1185">Reference proteome</keyword>
<keyword evidence="8 10" id="KW-1015">Disulfide bond</keyword>
<dbReference type="PROSITE" id="PS00018">
    <property type="entry name" value="EF_HAND_1"/>
    <property type="match status" value="1"/>
</dbReference>
<feature type="disulfide bond" evidence="10">
    <location>
        <begin position="32"/>
        <end position="141"/>
    </location>
</feature>
<dbReference type="PANTHER" id="PTHR11195">
    <property type="entry name" value="DESTABILASE-RELATED"/>
    <property type="match status" value="1"/>
</dbReference>
<dbReference type="Gene3D" id="1.10.530.10">
    <property type="match status" value="2"/>
</dbReference>
<reference evidence="12 13" key="1">
    <citation type="journal article" date="2018" name="Gigascience">
        <title>Genomes of trombidid mites reveal novel predicted allergens and laterally-transferred genes associated with secondary metabolism.</title>
        <authorList>
            <person name="Dong X."/>
            <person name="Chaisiri K."/>
            <person name="Xia D."/>
            <person name="Armstrong S.D."/>
            <person name="Fang Y."/>
            <person name="Donnelly M.J."/>
            <person name="Kadowaki T."/>
            <person name="McGarry J.W."/>
            <person name="Darby A.C."/>
            <person name="Makepeace B.L."/>
        </authorList>
    </citation>
    <scope>NUCLEOTIDE SEQUENCE [LARGE SCALE GENOMIC DNA]</scope>
    <source>
        <strain evidence="12">UoL-UT</strain>
    </source>
</reference>
<evidence type="ECO:0000256" key="11">
    <source>
        <dbReference type="SAM" id="SignalP"/>
    </source>
</evidence>
<evidence type="ECO:0000256" key="6">
    <source>
        <dbReference type="ARBA" id="ARBA00022837"/>
    </source>
</evidence>
<organism evidence="12 13">
    <name type="scientific">Leptotrombidium deliense</name>
    <dbReference type="NCBI Taxonomy" id="299467"/>
    <lineage>
        <taxon>Eukaryota</taxon>
        <taxon>Metazoa</taxon>
        <taxon>Ecdysozoa</taxon>
        <taxon>Arthropoda</taxon>
        <taxon>Chelicerata</taxon>
        <taxon>Arachnida</taxon>
        <taxon>Acari</taxon>
        <taxon>Acariformes</taxon>
        <taxon>Trombidiformes</taxon>
        <taxon>Prostigmata</taxon>
        <taxon>Anystina</taxon>
        <taxon>Parasitengona</taxon>
        <taxon>Trombiculoidea</taxon>
        <taxon>Trombiculidae</taxon>
        <taxon>Leptotrombidium</taxon>
    </lineage>
</organism>
<dbReference type="Pfam" id="PF05497">
    <property type="entry name" value="Destabilase"/>
    <property type="match status" value="2"/>
</dbReference>
<dbReference type="InterPro" id="IPR023346">
    <property type="entry name" value="Lysozyme-like_dom_sf"/>
</dbReference>
<dbReference type="SUPFAM" id="SSF53955">
    <property type="entry name" value="Lysozyme-like"/>
    <property type="match status" value="1"/>
</dbReference>
<dbReference type="PROSITE" id="PS51909">
    <property type="entry name" value="LYSOZYME_I"/>
    <property type="match status" value="2"/>
</dbReference>
<name>A0A443SQV2_9ACAR</name>